<feature type="compositionally biased region" description="Polar residues" evidence="3">
    <location>
        <begin position="69"/>
        <end position="83"/>
    </location>
</feature>
<feature type="region of interest" description="Disordered" evidence="3">
    <location>
        <begin position="1"/>
        <end position="175"/>
    </location>
</feature>
<accession>A0AA38HD36</accession>
<dbReference type="Gene3D" id="3.30.70.330">
    <property type="match status" value="1"/>
</dbReference>
<evidence type="ECO:0000256" key="3">
    <source>
        <dbReference type="SAM" id="MobiDB-lite"/>
    </source>
</evidence>
<dbReference type="InterPro" id="IPR012677">
    <property type="entry name" value="Nucleotide-bd_a/b_plait_sf"/>
</dbReference>
<dbReference type="InterPro" id="IPR007201">
    <property type="entry name" value="Mei2-like_Rrm_C"/>
</dbReference>
<name>A0AA38HD36_9TREE</name>
<dbReference type="PROSITE" id="PS50102">
    <property type="entry name" value="RRM"/>
    <property type="match status" value="2"/>
</dbReference>
<gene>
    <name evidence="5" type="ORF">MKK02DRAFT_42767</name>
</gene>
<dbReference type="GO" id="GO:0003723">
    <property type="term" value="F:RNA binding"/>
    <property type="evidence" value="ECO:0007669"/>
    <property type="project" value="UniProtKB-UniRule"/>
</dbReference>
<feature type="compositionally biased region" description="Basic and acidic residues" evidence="3">
    <location>
        <begin position="1"/>
        <end position="18"/>
    </location>
</feature>
<feature type="compositionally biased region" description="Polar residues" evidence="3">
    <location>
        <begin position="156"/>
        <end position="165"/>
    </location>
</feature>
<sequence>MTNKRLDSGWTAIRDERSTTSSLSDRSSAARRKHQEEEAVKEQQRVESDLNPYSATFQPFASPPRTMPDISQLSFSDKASTVSDEFKVTSTQSTPHHSSTAKYGNARTPTLSASTGTYGTPSTRAQLSPFTPHTPFARSSSNPVTPLTPYYGSSDLGASQSSKVQTKAEEAAASGQETAEEIGRYLLINDLPRDLDGAHIKKLIGSIAHFKVIIVKNLKSRGSIIVAFYDPREAEKVHRHLHAHLVAFQEGAPRLSLHCMRIERMVVDQIAEQGGDWEIYWGYQESVIVIEVVGDRAVTLENMKNCLKAIGEVQRVQPVGLDGKRFIAEFWDTRVAAEAIKWLNGPLHTDSYLTARYLSDNAQPSAEPRSMRRVASGPADFTLGSVAARGRTGPPSHFRTSAGAGPGDVFGPYLGPSTPSARSTNLDQPSPTDEWLALRSRSASARNQDHALQQPYSNYDSPAHLHNFSRRSSEVGAIGDLVSQMDLAARSRRDDGPRYGMFSKKAIPPDNRVYPDRIILGQDHRTTVMIKDVPNKLAREELVNILSESVPGGFDFVYLRFDFKNACNVGYAFVNFTSLQALYDFIQARVGKRWNLFSSEKVLQICYADIQGKERLINKFRNSDVMTAPEQWRPQIFYSQGSQKGQPEPFPEPDHPAMRMRGGLSRLPMYGNAPSTLGFEDGSAYDYTTADFDRAYGY</sequence>
<dbReference type="EMBL" id="JAKWFO010000003">
    <property type="protein sequence ID" value="KAI9638380.1"/>
    <property type="molecule type" value="Genomic_DNA"/>
</dbReference>
<feature type="compositionally biased region" description="Low complexity" evidence="3">
    <location>
        <begin position="89"/>
        <end position="100"/>
    </location>
</feature>
<dbReference type="AlphaFoldDB" id="A0AA38HD36"/>
<dbReference type="GeneID" id="77731356"/>
<dbReference type="PANTHER" id="PTHR23189">
    <property type="entry name" value="RNA RECOGNITION MOTIF-CONTAINING"/>
    <property type="match status" value="1"/>
</dbReference>
<keyword evidence="1 2" id="KW-0694">RNA-binding</keyword>
<dbReference type="InterPro" id="IPR000504">
    <property type="entry name" value="RRM_dom"/>
</dbReference>
<evidence type="ECO:0000313" key="5">
    <source>
        <dbReference type="EMBL" id="KAI9638380.1"/>
    </source>
</evidence>
<evidence type="ECO:0000313" key="6">
    <source>
        <dbReference type="Proteomes" id="UP001164286"/>
    </source>
</evidence>
<comment type="caution">
    <text evidence="5">The sequence shown here is derived from an EMBL/GenBank/DDBJ whole genome shotgun (WGS) entry which is preliminary data.</text>
</comment>
<keyword evidence="6" id="KW-1185">Reference proteome</keyword>
<feature type="region of interest" description="Disordered" evidence="3">
    <location>
        <begin position="388"/>
        <end position="432"/>
    </location>
</feature>
<feature type="compositionally biased region" description="Polar residues" evidence="3">
    <location>
        <begin position="107"/>
        <end position="145"/>
    </location>
</feature>
<feature type="compositionally biased region" description="Basic and acidic residues" evidence="3">
    <location>
        <begin position="34"/>
        <end position="48"/>
    </location>
</feature>
<evidence type="ECO:0000256" key="1">
    <source>
        <dbReference type="ARBA" id="ARBA00022884"/>
    </source>
</evidence>
<organism evidence="5 6">
    <name type="scientific">Dioszegia hungarica</name>
    <dbReference type="NCBI Taxonomy" id="4972"/>
    <lineage>
        <taxon>Eukaryota</taxon>
        <taxon>Fungi</taxon>
        <taxon>Dikarya</taxon>
        <taxon>Basidiomycota</taxon>
        <taxon>Agaricomycotina</taxon>
        <taxon>Tremellomycetes</taxon>
        <taxon>Tremellales</taxon>
        <taxon>Bulleribasidiaceae</taxon>
        <taxon>Dioszegia</taxon>
    </lineage>
</organism>
<protein>
    <submittedName>
        <fullName evidence="5">RNA recognition motif 2-domain-containing protein</fullName>
    </submittedName>
</protein>
<dbReference type="InterPro" id="IPR035979">
    <property type="entry name" value="RBD_domain_sf"/>
</dbReference>
<evidence type="ECO:0000256" key="2">
    <source>
        <dbReference type="PROSITE-ProRule" id="PRU00176"/>
    </source>
</evidence>
<dbReference type="Pfam" id="PF04059">
    <property type="entry name" value="RRM_2"/>
    <property type="match status" value="1"/>
</dbReference>
<reference evidence="5" key="1">
    <citation type="journal article" date="2022" name="G3 (Bethesda)">
        <title>High quality genome of the basidiomycete yeast Dioszegia hungarica PDD-24b-2 isolated from cloud water.</title>
        <authorList>
            <person name="Jarrige D."/>
            <person name="Haridas S."/>
            <person name="Bleykasten-Grosshans C."/>
            <person name="Joly M."/>
            <person name="Nadalig T."/>
            <person name="Sancelme M."/>
            <person name="Vuilleumier S."/>
            <person name="Grigoriev I.V."/>
            <person name="Amato P."/>
            <person name="Bringel F."/>
        </authorList>
    </citation>
    <scope>NUCLEOTIDE SEQUENCE</scope>
    <source>
        <strain evidence="5">PDD-24b-2</strain>
    </source>
</reference>
<proteinExistence type="predicted"/>
<evidence type="ECO:0000259" key="4">
    <source>
        <dbReference type="PROSITE" id="PS50102"/>
    </source>
</evidence>
<feature type="domain" description="RRM" evidence="4">
    <location>
        <begin position="526"/>
        <end position="610"/>
    </location>
</feature>
<dbReference type="Proteomes" id="UP001164286">
    <property type="component" value="Unassembled WGS sequence"/>
</dbReference>
<dbReference type="SUPFAM" id="SSF54928">
    <property type="entry name" value="RNA-binding domain, RBD"/>
    <property type="match status" value="2"/>
</dbReference>
<dbReference type="RefSeq" id="XP_052948157.1">
    <property type="nucleotide sequence ID" value="XM_053092151.1"/>
</dbReference>
<feature type="domain" description="RRM" evidence="4">
    <location>
        <begin position="184"/>
        <end position="251"/>
    </location>
</feature>
<feature type="compositionally biased region" description="Polar residues" evidence="3">
    <location>
        <begin position="417"/>
        <end position="431"/>
    </location>
</feature>